<accession>F0BL95</accession>
<reference evidence="1 2" key="1">
    <citation type="journal article" date="2011" name="BMC Genomics">
        <title>Comparative genomics reveals diversity among xanthomonads infecting tomato and pepper.</title>
        <authorList>
            <person name="Potnis N."/>
            <person name="Krasileva K."/>
            <person name="Chow V."/>
            <person name="Almeida N.F."/>
            <person name="Patil P.B."/>
            <person name="Ryan R.P."/>
            <person name="Sharlach M."/>
            <person name="Behlau F."/>
            <person name="Dow J.M."/>
            <person name="Momol M.T."/>
            <person name="White F.F."/>
            <person name="Preston J.F."/>
            <person name="Vinatzer B.A."/>
            <person name="Koebnik R."/>
            <person name="Setubal J.C."/>
            <person name="Norman D.J."/>
            <person name="Staskawicz B.J."/>
            <person name="Jones J.B."/>
        </authorList>
    </citation>
    <scope>NUCLEOTIDE SEQUENCE [LARGE SCALE GENOMIC DNA]</scope>
    <source>
        <strain evidence="1 2">ATCC 35937</strain>
    </source>
</reference>
<evidence type="ECO:0000313" key="2">
    <source>
        <dbReference type="Proteomes" id="UP000003299"/>
    </source>
</evidence>
<gene>
    <name evidence="1" type="ORF">XVE_5069</name>
</gene>
<dbReference type="Proteomes" id="UP000003299">
    <property type="component" value="Unassembled WGS sequence"/>
</dbReference>
<sequence>MHRLPAFATQHIGLQIDQAQSGPQQRCFDMRLAVLVTPAGIQAHHIARCIQRFHGENDHATGPQRSGSGGGGP</sequence>
<organism evidence="1 2">
    <name type="scientific">Xanthomonas vesicatoria ATCC 35937</name>
    <dbReference type="NCBI Taxonomy" id="925775"/>
    <lineage>
        <taxon>Bacteria</taxon>
        <taxon>Pseudomonadati</taxon>
        <taxon>Pseudomonadota</taxon>
        <taxon>Gammaproteobacteria</taxon>
        <taxon>Lysobacterales</taxon>
        <taxon>Lysobacteraceae</taxon>
        <taxon>Xanthomonas</taxon>
    </lineage>
</organism>
<dbReference type="AlphaFoldDB" id="F0BL95"/>
<proteinExistence type="predicted"/>
<protein>
    <submittedName>
        <fullName evidence="1">Uncharacterized protein</fullName>
    </submittedName>
</protein>
<comment type="caution">
    <text evidence="1">The sequence shown here is derived from an EMBL/GenBank/DDBJ whole genome shotgun (WGS) entry which is preliminary data.</text>
</comment>
<feature type="non-terminal residue" evidence="1">
    <location>
        <position position="73"/>
    </location>
</feature>
<dbReference type="EMBL" id="AEQV01000292">
    <property type="protein sequence ID" value="EGD06755.1"/>
    <property type="molecule type" value="Genomic_DNA"/>
</dbReference>
<evidence type="ECO:0000313" key="1">
    <source>
        <dbReference type="EMBL" id="EGD06755.1"/>
    </source>
</evidence>
<name>F0BL95_9XANT</name>